<dbReference type="PANTHER" id="PTHR10334">
    <property type="entry name" value="CYSTEINE-RICH SECRETORY PROTEIN-RELATED"/>
    <property type="match status" value="1"/>
</dbReference>
<keyword evidence="2" id="KW-0732">Signal</keyword>
<dbReference type="InterPro" id="IPR014044">
    <property type="entry name" value="CAP_dom"/>
</dbReference>
<sequence>MKWVFIIIALTSAVFAGAAGSDVLTNRRTNDDGHVHTADEIYSKAEDSFIHRALQQDSQRQRNQNQNQNRNPNRDRNRQPNRQQNGGRNRDRNRNSGGVCTPFGSQCDPNQSNCCQGGCNMSTHQCFCQENGGLCFNKGGEDNFCCSNRCGDDGRCSCIAMGESCAVGGAFCCGGLTCNDGQCIQGTNTAVATEQPTPLPIPRPLLEPTVLPTPRPTLMPTPEPTEQPTHLPTPRPSPKPTTEQPTHLPTPRPSPRPTTFRPTPRPSTKPTPLPTLRPSPRPTSHPSPRPTLKPTLEPTRQCRGYGGACYGFNHMCCSGVCGEDETCKNRCHRIGDNCFGVHESCCSGLCGENGVCVRMTKQPTSEPSAAPSSPPSKAPTNPPTRKPTRPPTPMPSNPPTLPPTRLPTPFPTQTPEPTRFPTLSPTTNPTISAATYRQQLIEKGHSVFEPRSSNGCQSGLYKIKVEILTDKFGGDTAWSLIEDSSGDVIYSVKEKTYNKYSLDTVEICVNAGNHTFKISDDYGDGVCCQQGDGYIKVHLEEREILHITQQFKDLSLNINVGYDPTLKMKERDFLYLEAHNRRREIWHEGYDKTYEPLIWSNELAESSRRWAEESLVNCSLVGILHDGKNPYGENLAENKGERETWGQLYPPDLIVGRWVDREVGLPYPSNAHLTAALWRGSKYVGCGEAEKDWGREAMGNRGKCRVQVCRYARTCNCGMGAFKNGEDWLIPMLADTSKCGPDCPPEGCY</sequence>
<evidence type="ECO:0000256" key="1">
    <source>
        <dbReference type="SAM" id="MobiDB-lite"/>
    </source>
</evidence>
<comment type="caution">
    <text evidence="4">The sequence shown here is derived from an EMBL/GenBank/DDBJ whole genome shotgun (WGS) entry which is preliminary data.</text>
</comment>
<dbReference type="Gene3D" id="3.40.33.10">
    <property type="entry name" value="CAP"/>
    <property type="match status" value="1"/>
</dbReference>
<feature type="compositionally biased region" description="Low complexity" evidence="1">
    <location>
        <begin position="56"/>
        <end position="71"/>
    </location>
</feature>
<dbReference type="EMBL" id="JATAAI010000008">
    <property type="protein sequence ID" value="KAK1743964.1"/>
    <property type="molecule type" value="Genomic_DNA"/>
</dbReference>
<feature type="compositionally biased region" description="Pro residues" evidence="1">
    <location>
        <begin position="197"/>
        <end position="239"/>
    </location>
</feature>
<evidence type="ECO:0000259" key="3">
    <source>
        <dbReference type="SMART" id="SM00198"/>
    </source>
</evidence>
<evidence type="ECO:0000256" key="2">
    <source>
        <dbReference type="SAM" id="SignalP"/>
    </source>
</evidence>
<gene>
    <name evidence="4" type="ORF">QTG54_005561</name>
</gene>
<protein>
    <submittedName>
        <fullName evidence="4">CAP domain-containing protein</fullName>
    </submittedName>
</protein>
<feature type="region of interest" description="Disordered" evidence="1">
    <location>
        <begin position="56"/>
        <end position="96"/>
    </location>
</feature>
<feature type="region of interest" description="Disordered" evidence="1">
    <location>
        <begin position="193"/>
        <end position="300"/>
    </location>
</feature>
<feature type="signal peptide" evidence="2">
    <location>
        <begin position="1"/>
        <end position="20"/>
    </location>
</feature>
<proteinExistence type="predicted"/>
<dbReference type="AlphaFoldDB" id="A0AAD8YCL5"/>
<organism evidence="4 5">
    <name type="scientific">Skeletonema marinoi</name>
    <dbReference type="NCBI Taxonomy" id="267567"/>
    <lineage>
        <taxon>Eukaryota</taxon>
        <taxon>Sar</taxon>
        <taxon>Stramenopiles</taxon>
        <taxon>Ochrophyta</taxon>
        <taxon>Bacillariophyta</taxon>
        <taxon>Coscinodiscophyceae</taxon>
        <taxon>Thalassiosirophycidae</taxon>
        <taxon>Thalassiosirales</taxon>
        <taxon>Skeletonemataceae</taxon>
        <taxon>Skeletonema</taxon>
        <taxon>Skeletonema marinoi-dohrnii complex</taxon>
    </lineage>
</organism>
<feature type="compositionally biased region" description="Pro residues" evidence="1">
    <location>
        <begin position="263"/>
        <end position="291"/>
    </location>
</feature>
<dbReference type="SMART" id="SM00198">
    <property type="entry name" value="SCP"/>
    <property type="match status" value="1"/>
</dbReference>
<dbReference type="PRINTS" id="PR01217">
    <property type="entry name" value="PRICHEXTENSN"/>
</dbReference>
<name>A0AAD8YCL5_9STRA</name>
<reference evidence="4" key="1">
    <citation type="submission" date="2023-06" db="EMBL/GenBank/DDBJ databases">
        <title>Survivors Of The Sea: Transcriptome response of Skeletonema marinoi to long-term dormancy.</title>
        <authorList>
            <person name="Pinder M.I.M."/>
            <person name="Kourtchenko O."/>
            <person name="Robertson E.K."/>
            <person name="Larsson T."/>
            <person name="Maumus F."/>
            <person name="Osuna-Cruz C.M."/>
            <person name="Vancaester E."/>
            <person name="Stenow R."/>
            <person name="Vandepoele K."/>
            <person name="Ploug H."/>
            <person name="Bruchert V."/>
            <person name="Godhe A."/>
            <person name="Topel M."/>
        </authorList>
    </citation>
    <scope>NUCLEOTIDE SEQUENCE</scope>
    <source>
        <strain evidence="4">R05AC</strain>
    </source>
</reference>
<accession>A0AAD8YCL5</accession>
<feature type="compositionally biased region" description="Pro residues" evidence="1">
    <location>
        <begin position="372"/>
        <end position="414"/>
    </location>
</feature>
<dbReference type="SUPFAM" id="SSF55797">
    <property type="entry name" value="PR-1-like"/>
    <property type="match status" value="1"/>
</dbReference>
<evidence type="ECO:0000313" key="5">
    <source>
        <dbReference type="Proteomes" id="UP001224775"/>
    </source>
</evidence>
<dbReference type="InterPro" id="IPR035940">
    <property type="entry name" value="CAP_sf"/>
</dbReference>
<feature type="domain" description="SCP" evidence="3">
    <location>
        <begin position="569"/>
        <end position="718"/>
    </location>
</feature>
<dbReference type="Proteomes" id="UP001224775">
    <property type="component" value="Unassembled WGS sequence"/>
</dbReference>
<dbReference type="InterPro" id="IPR001283">
    <property type="entry name" value="CRISP-related"/>
</dbReference>
<feature type="chain" id="PRO_5042049035" evidence="2">
    <location>
        <begin position="21"/>
        <end position="749"/>
    </location>
</feature>
<dbReference type="Pfam" id="PF00188">
    <property type="entry name" value="CAP"/>
    <property type="match status" value="1"/>
</dbReference>
<feature type="region of interest" description="Disordered" evidence="1">
    <location>
        <begin position="362"/>
        <end position="429"/>
    </location>
</feature>
<keyword evidence="5" id="KW-1185">Reference proteome</keyword>
<evidence type="ECO:0000313" key="4">
    <source>
        <dbReference type="EMBL" id="KAK1743964.1"/>
    </source>
</evidence>